<dbReference type="AlphaFoldDB" id="A0A4D8PVN6"/>
<dbReference type="InterPro" id="IPR009004">
    <property type="entry name" value="Transposase_Mu_C"/>
</dbReference>
<dbReference type="Pfam" id="PF09299">
    <property type="entry name" value="Mu-transpos_C"/>
    <property type="match status" value="1"/>
</dbReference>
<dbReference type="GO" id="GO:0015074">
    <property type="term" value="P:DNA integration"/>
    <property type="evidence" value="ECO:0007669"/>
    <property type="project" value="InterPro"/>
</dbReference>
<sequence>MKGLTIATIATAMGLDRSRVLKRAQEEKWVFATERCQGGRRNLYPIGPLPADVRDKVDSAAARLALETVASQPAANDDPVAEAAAASTDAAVGWAWFDRQPQVTKDEARRKADALDAVAALVEQGMPLTAARATVAKTIGDSARTLIRWSGKVKGLPRADWLPALADQYCGSTRTATCTPEAWEAFKADYLRQEQPTAASCYYRLQRAAATEGWTIPSLKTIERRIETEIPKPVLILMRNGPEALKRSFPHQTRDRSCFVAMQAVNADGHKFDVFAKWPDGTISRPVIVAFQDLYSGKILAYRMGRTESAELVRLAIRDMVGRWGIPEQCYLDNGRNFASKWITGGTATRFRFKVKDDEPSGALTDLRVKIHWTTPYWGQAKPIERAWLDFTDVISRHPVCAGAYTGNNPMAKPENYGSKAVPIATFEALVAQEIAAHNARPGRRSPTCAGRSLDETFAESYARAVVRRATEEQLRMMLLAGEGLSLSRQSGELKLFGNRYWTEALTRHAGRKMVVRFDPGNLSEPVHIYTLDGRYVATADRMEAAGFDDVAAAKSHARARGDYMRATKQAAAAQVRMDALEPVARVAAPEPEAPAKPGVVRLHTKSARPTAVPEGQTADVTDLLAAGLARMRSA</sequence>
<accession>A0A4D8PVN6</accession>
<dbReference type="Gene3D" id="3.30.420.10">
    <property type="entry name" value="Ribonuclease H-like superfamily/Ribonuclease H"/>
    <property type="match status" value="1"/>
</dbReference>
<evidence type="ECO:0000313" key="2">
    <source>
        <dbReference type="EMBL" id="QCN99455.1"/>
    </source>
</evidence>
<dbReference type="PROSITE" id="PS50994">
    <property type="entry name" value="INTEGRASE"/>
    <property type="match status" value="1"/>
</dbReference>
<dbReference type="InterPro" id="IPR015126">
    <property type="entry name" value="Mu_I-gamma"/>
</dbReference>
<dbReference type="SUPFAM" id="SSF50610">
    <property type="entry name" value="mu transposase, C-terminal domain"/>
    <property type="match status" value="1"/>
</dbReference>
<dbReference type="KEGG" id="aare:D3093_29980"/>
<dbReference type="Pfam" id="PF02914">
    <property type="entry name" value="DDE_2"/>
    <property type="match status" value="1"/>
</dbReference>
<dbReference type="InterPro" id="IPR012337">
    <property type="entry name" value="RNaseH-like_sf"/>
</dbReference>
<dbReference type="Proteomes" id="UP000298595">
    <property type="component" value="Plasmid p3"/>
</dbReference>
<dbReference type="GO" id="GO:0004803">
    <property type="term" value="F:transposase activity"/>
    <property type="evidence" value="ECO:0007669"/>
    <property type="project" value="InterPro"/>
</dbReference>
<proteinExistence type="predicted"/>
<protein>
    <recommendedName>
        <fullName evidence="1">Integrase catalytic domain-containing protein</fullName>
    </recommendedName>
</protein>
<name>A0A4D8PVN6_9PROT</name>
<dbReference type="Gene3D" id="6.10.250.2550">
    <property type="match status" value="1"/>
</dbReference>
<gene>
    <name evidence="2" type="ORF">D3093_29980</name>
</gene>
<dbReference type="InterPro" id="IPR036397">
    <property type="entry name" value="RNaseH_sf"/>
</dbReference>
<geneLocation type="plasmid" evidence="2 3">
    <name>p3</name>
</geneLocation>
<dbReference type="InterPro" id="IPR004189">
    <property type="entry name" value="Phage_Mu_transposase"/>
</dbReference>
<feature type="domain" description="Integrase catalytic" evidence="1">
    <location>
        <begin position="246"/>
        <end position="352"/>
    </location>
</feature>
<dbReference type="InterPro" id="IPR015378">
    <property type="entry name" value="Transposase-like_Mu_C"/>
</dbReference>
<dbReference type="InterPro" id="IPR009057">
    <property type="entry name" value="Homeodomain-like_sf"/>
</dbReference>
<dbReference type="GO" id="GO:0006313">
    <property type="term" value="P:DNA transposition"/>
    <property type="evidence" value="ECO:0007669"/>
    <property type="project" value="InterPro"/>
</dbReference>
<dbReference type="RefSeq" id="WP_137118282.1">
    <property type="nucleotide sequence ID" value="NZ_CP032324.1"/>
</dbReference>
<dbReference type="Gene3D" id="1.10.10.60">
    <property type="entry name" value="Homeodomain-like"/>
    <property type="match status" value="2"/>
</dbReference>
<reference evidence="2 3" key="1">
    <citation type="submission" date="2018-09" db="EMBL/GenBank/DDBJ databases">
        <title>Whole genome based analysis of evolution and adaptive divergence in Indian and Brazilian strains of Azospirillum brasilense.</title>
        <authorList>
            <person name="Singh C."/>
            <person name="Tripathi A.K."/>
        </authorList>
    </citation>
    <scope>NUCLEOTIDE SEQUENCE [LARGE SCALE GENOMIC DNA]</scope>
    <source>
        <strain evidence="2 3">MTCC4035</strain>
        <plasmid evidence="2 3">p3</plasmid>
    </source>
</reference>
<keyword evidence="2" id="KW-0614">Plasmid</keyword>
<dbReference type="Pfam" id="PF09039">
    <property type="entry name" value="HTH_Tnp_Mu_2"/>
    <property type="match status" value="1"/>
</dbReference>
<dbReference type="SUPFAM" id="SSF53098">
    <property type="entry name" value="Ribonuclease H-like"/>
    <property type="match status" value="1"/>
</dbReference>
<evidence type="ECO:0000313" key="3">
    <source>
        <dbReference type="Proteomes" id="UP000298595"/>
    </source>
</evidence>
<dbReference type="GO" id="GO:0003677">
    <property type="term" value="F:DNA binding"/>
    <property type="evidence" value="ECO:0007669"/>
    <property type="project" value="InterPro"/>
</dbReference>
<dbReference type="Gene3D" id="2.30.30.130">
    <property type="entry name" value="Transposase, Mu, C-terminal"/>
    <property type="match status" value="1"/>
</dbReference>
<evidence type="ECO:0000259" key="1">
    <source>
        <dbReference type="PROSITE" id="PS50994"/>
    </source>
</evidence>
<dbReference type="EMBL" id="CP032324">
    <property type="protein sequence ID" value="QCN99455.1"/>
    <property type="molecule type" value="Genomic_DNA"/>
</dbReference>
<dbReference type="SUPFAM" id="SSF46689">
    <property type="entry name" value="Homeodomain-like"/>
    <property type="match status" value="2"/>
</dbReference>
<organism evidence="2 3">
    <name type="scientific">Azospirillum argentinense</name>
    <dbReference type="NCBI Taxonomy" id="2970906"/>
    <lineage>
        <taxon>Bacteria</taxon>
        <taxon>Pseudomonadati</taxon>
        <taxon>Pseudomonadota</taxon>
        <taxon>Alphaproteobacteria</taxon>
        <taxon>Rhodospirillales</taxon>
        <taxon>Azospirillaceae</taxon>
        <taxon>Azospirillum</taxon>
    </lineage>
</organism>
<dbReference type="InterPro" id="IPR001584">
    <property type="entry name" value="Integrase_cat-core"/>
</dbReference>